<sequence>MSTVSTTMNDSEEYYCFRVKERIDSELGENIVIIQRSYNFDLKKLRTDLWKQFGVPKDRRIFYIDDDGDDVPIDSECEFHEALKLAKSAFVVNTAIPLIVGSFHTPTSCSDDEQGSEICSSKEQLKSINSNPISSFTEKNNSFMSESNFEFDKQKCSIQKISSNQKNIKQSSDESNKEQMESKEMEIPKELNTSLQCSDMVPPQWFIKYMEMMKKDMVSMITNEVVKNVTEVLNKRLDSFVYPPLKELDQSRSQSYSSLSKRHPRCSFDANEKTQKRMSSQDEEQSSDASIERVDEPQNTNTTENMQTKKDVISTISQEVVKEMTEMLNKLPLDPFISVPSKKLGQSRGQSHLSSSKRFSRHFDSHSSEKNQRKMRPQDGEQSSDDASTGRTYEPRNTTNTTDISRRLQKNLDLIGAAICASVKEEKKKKKCHQRVAQVTSDNSNDDINKEQEQSIQNNAREDFISQKNLLLQTDSIPYDEPLGIIDNELRMSCSVTGHQILDENRRSKDAWCCDNTDIDKTSFWSCDQEEEDDDAFEIIQMPASGSRDESVTHPEEPVIEQRRHDSNRDSPSFELLSEPPSPIPTCFMYFNEEHFSANEGNSEGQSLHSADMNPKPTNSIYVVDIHGKIYSERQWIDSDECISTDLEKRSGGTYSFVTETLPVQDTCCSKLSHSEQRSSERKKGPQEDTMNDICDNTKSSYDDVRNSHTSYLNVRTHCDSKTQSQCSCESQTDSNDFTQSFHSHTTDTTDIYTEAYGSGRYNEQMPSMVEDLREASATTVTATATATVTATTASRNGVHDVHVSGGCTKEARTNGKNWNWNNADNYSECAYTLHNCASQGTSNDASYQSSRTNGSDRPSSNVGSRKTSIGETLGTDPVHILPETLVTAAAQVGSLAYDTAREMFDKIRAHTREDSVKRRGGVKSDDKKRFFVGPLSLY</sequence>
<organism evidence="3 4">
    <name type="scientific">Pogonomyrmex barbatus</name>
    <name type="common">red harvester ant</name>
    <dbReference type="NCBI Taxonomy" id="144034"/>
    <lineage>
        <taxon>Eukaryota</taxon>
        <taxon>Metazoa</taxon>
        <taxon>Ecdysozoa</taxon>
        <taxon>Arthropoda</taxon>
        <taxon>Hexapoda</taxon>
        <taxon>Insecta</taxon>
        <taxon>Pterygota</taxon>
        <taxon>Neoptera</taxon>
        <taxon>Endopterygota</taxon>
        <taxon>Hymenoptera</taxon>
        <taxon>Apocrita</taxon>
        <taxon>Aculeata</taxon>
        <taxon>Formicoidea</taxon>
        <taxon>Formicidae</taxon>
        <taxon>Myrmicinae</taxon>
        <taxon>Pogonomyrmex</taxon>
    </lineage>
</organism>
<dbReference type="Proteomes" id="UP000504615">
    <property type="component" value="Unplaced"/>
</dbReference>
<dbReference type="OrthoDB" id="661148at2759"/>
<feature type="compositionally biased region" description="Basic and acidic residues" evidence="1">
    <location>
        <begin position="547"/>
        <end position="569"/>
    </location>
</feature>
<proteinExistence type="predicted"/>
<feature type="region of interest" description="Disordered" evidence="1">
    <location>
        <begin position="339"/>
        <end position="405"/>
    </location>
</feature>
<protein>
    <submittedName>
        <fullName evidence="4">Uncharacterized protein LOC105426524</fullName>
    </submittedName>
</protein>
<evidence type="ECO:0000313" key="4">
    <source>
        <dbReference type="RefSeq" id="XP_011636087.1"/>
    </source>
</evidence>
<name>A0A6I9W446_9HYME</name>
<keyword evidence="3" id="KW-1185">Reference proteome</keyword>
<dbReference type="RefSeq" id="XP_011636087.1">
    <property type="nucleotide sequence ID" value="XM_011637785.2"/>
</dbReference>
<feature type="region of interest" description="Disordered" evidence="1">
    <location>
        <begin position="543"/>
        <end position="575"/>
    </location>
</feature>
<dbReference type="Gene3D" id="3.10.20.90">
    <property type="entry name" value="Phosphatidylinositol 3-kinase Catalytic Subunit, Chain A, domain 1"/>
    <property type="match status" value="1"/>
</dbReference>
<feature type="compositionally biased region" description="Polar residues" evidence="1">
    <location>
        <begin position="347"/>
        <end position="357"/>
    </location>
</feature>
<feature type="region of interest" description="Disordered" evidence="1">
    <location>
        <begin position="841"/>
        <end position="876"/>
    </location>
</feature>
<evidence type="ECO:0000259" key="2">
    <source>
        <dbReference type="Pfam" id="PF00564"/>
    </source>
</evidence>
<dbReference type="AlphaFoldDB" id="A0A6I9W446"/>
<evidence type="ECO:0000313" key="3">
    <source>
        <dbReference type="Proteomes" id="UP000504615"/>
    </source>
</evidence>
<accession>A0A6I9W446</accession>
<feature type="region of interest" description="Disordered" evidence="1">
    <location>
        <begin position="670"/>
        <end position="697"/>
    </location>
</feature>
<feature type="compositionally biased region" description="Polar residues" evidence="1">
    <location>
        <begin position="385"/>
        <end position="403"/>
    </location>
</feature>
<dbReference type="KEGG" id="pbar:105426524"/>
<reference evidence="4" key="1">
    <citation type="submission" date="2025-08" db="UniProtKB">
        <authorList>
            <consortium name="RefSeq"/>
        </authorList>
    </citation>
    <scope>IDENTIFICATION</scope>
</reference>
<dbReference type="SUPFAM" id="SSF54277">
    <property type="entry name" value="CAD &amp; PB1 domains"/>
    <property type="match status" value="1"/>
</dbReference>
<feature type="region of interest" description="Disordered" evidence="1">
    <location>
        <begin position="431"/>
        <end position="450"/>
    </location>
</feature>
<dbReference type="Pfam" id="PF00564">
    <property type="entry name" value="PB1"/>
    <property type="match status" value="1"/>
</dbReference>
<feature type="region of interest" description="Disordered" evidence="1">
    <location>
        <begin position="162"/>
        <end position="183"/>
    </location>
</feature>
<feature type="region of interest" description="Disordered" evidence="1">
    <location>
        <begin position="251"/>
        <end position="311"/>
    </location>
</feature>
<feature type="compositionally biased region" description="Basic and acidic residues" evidence="1">
    <location>
        <begin position="361"/>
        <end position="379"/>
    </location>
</feature>
<evidence type="ECO:0000256" key="1">
    <source>
        <dbReference type="SAM" id="MobiDB-lite"/>
    </source>
</evidence>
<feature type="compositionally biased region" description="Polar residues" evidence="1">
    <location>
        <begin position="297"/>
        <end position="306"/>
    </location>
</feature>
<feature type="compositionally biased region" description="Basic and acidic residues" evidence="1">
    <location>
        <begin position="171"/>
        <end position="183"/>
    </location>
</feature>
<feature type="domain" description="PB1" evidence="2">
    <location>
        <begin position="28"/>
        <end position="88"/>
    </location>
</feature>
<dbReference type="InterPro" id="IPR000270">
    <property type="entry name" value="PB1_dom"/>
</dbReference>
<feature type="compositionally biased region" description="Basic and acidic residues" evidence="1">
    <location>
        <begin position="673"/>
        <end position="687"/>
    </location>
</feature>
<dbReference type="GeneID" id="105426524"/>
<gene>
    <name evidence="4" type="primary">LOC105426524</name>
</gene>
<feature type="compositionally biased region" description="Polar residues" evidence="1">
    <location>
        <begin position="841"/>
        <end position="871"/>
    </location>
</feature>